<dbReference type="InterPro" id="IPR011008">
    <property type="entry name" value="Dimeric_a/b-barrel"/>
</dbReference>
<name>A0A2T0KHB3_9ACTN</name>
<keyword evidence="4" id="KW-1185">Reference proteome</keyword>
<feature type="region of interest" description="Disordered" evidence="1">
    <location>
        <begin position="61"/>
        <end position="94"/>
    </location>
</feature>
<dbReference type="Proteomes" id="UP000239415">
    <property type="component" value="Unassembled WGS sequence"/>
</dbReference>
<feature type="domain" description="ABM" evidence="2">
    <location>
        <begin position="2"/>
        <end position="94"/>
    </location>
</feature>
<dbReference type="AlphaFoldDB" id="A0A2T0KHB3"/>
<keyword evidence="3" id="KW-0503">Monooxygenase</keyword>
<protein>
    <submittedName>
        <fullName evidence="3">Antibiotic biosynthesis monooxygenase</fullName>
    </submittedName>
</protein>
<comment type="caution">
    <text evidence="3">The sequence shown here is derived from an EMBL/GenBank/DDBJ whole genome shotgun (WGS) entry which is preliminary data.</text>
</comment>
<sequence length="94" mass="10584">MIIIAGELRVEPSDRDRYLTGVADVTRLAREADGCLDFVQAPDPLDPARITVYERWESDEHLGRFRNTPGPDPDVPPVRSADVHKYRISGVEQP</sequence>
<dbReference type="GO" id="GO:0004497">
    <property type="term" value="F:monooxygenase activity"/>
    <property type="evidence" value="ECO:0007669"/>
    <property type="project" value="UniProtKB-KW"/>
</dbReference>
<gene>
    <name evidence="3" type="ORF">CLV67_104354</name>
</gene>
<dbReference type="PROSITE" id="PS51725">
    <property type="entry name" value="ABM"/>
    <property type="match status" value="1"/>
</dbReference>
<evidence type="ECO:0000259" key="2">
    <source>
        <dbReference type="PROSITE" id="PS51725"/>
    </source>
</evidence>
<evidence type="ECO:0000313" key="3">
    <source>
        <dbReference type="EMBL" id="PRX22826.1"/>
    </source>
</evidence>
<dbReference type="SUPFAM" id="SSF54909">
    <property type="entry name" value="Dimeric alpha+beta barrel"/>
    <property type="match status" value="1"/>
</dbReference>
<reference evidence="3 4" key="1">
    <citation type="submission" date="2018-03" db="EMBL/GenBank/DDBJ databases">
        <title>Genomic Encyclopedia of Archaeal and Bacterial Type Strains, Phase II (KMG-II): from individual species to whole genera.</title>
        <authorList>
            <person name="Goeker M."/>
        </authorList>
    </citation>
    <scope>NUCLEOTIDE SEQUENCE [LARGE SCALE GENOMIC DNA]</scope>
    <source>
        <strain evidence="3 4">DSM 43146</strain>
    </source>
</reference>
<dbReference type="InterPro" id="IPR007138">
    <property type="entry name" value="ABM_dom"/>
</dbReference>
<dbReference type="Gene3D" id="3.30.70.100">
    <property type="match status" value="1"/>
</dbReference>
<accession>A0A2T0KHB3</accession>
<evidence type="ECO:0000256" key="1">
    <source>
        <dbReference type="SAM" id="MobiDB-lite"/>
    </source>
</evidence>
<dbReference type="EMBL" id="PVMZ01000004">
    <property type="protein sequence ID" value="PRX22826.1"/>
    <property type="molecule type" value="Genomic_DNA"/>
</dbReference>
<organism evidence="3 4">
    <name type="scientific">Actinoplanes italicus</name>
    <dbReference type="NCBI Taxonomy" id="113567"/>
    <lineage>
        <taxon>Bacteria</taxon>
        <taxon>Bacillati</taxon>
        <taxon>Actinomycetota</taxon>
        <taxon>Actinomycetes</taxon>
        <taxon>Micromonosporales</taxon>
        <taxon>Micromonosporaceae</taxon>
        <taxon>Actinoplanes</taxon>
    </lineage>
</organism>
<evidence type="ECO:0000313" key="4">
    <source>
        <dbReference type="Proteomes" id="UP000239415"/>
    </source>
</evidence>
<proteinExistence type="predicted"/>
<dbReference type="RefSeq" id="WP_106317787.1">
    <property type="nucleotide sequence ID" value="NZ_BOMO01000021.1"/>
</dbReference>
<dbReference type="OrthoDB" id="287932at2"/>
<keyword evidence="3" id="KW-0560">Oxidoreductase</keyword>
<dbReference type="Pfam" id="PF03992">
    <property type="entry name" value="ABM"/>
    <property type="match status" value="1"/>
</dbReference>